<evidence type="ECO:0000259" key="3">
    <source>
        <dbReference type="Pfam" id="PF00722"/>
    </source>
</evidence>
<dbReference type="KEGG" id="chih:GWR21_22285"/>
<protein>
    <submittedName>
        <fullName evidence="4">Glycoside hydrolase family 16 protein</fullName>
    </submittedName>
</protein>
<keyword evidence="2" id="KW-0732">Signal</keyword>
<dbReference type="CDD" id="cd00413">
    <property type="entry name" value="Glyco_hydrolase_16"/>
    <property type="match status" value="1"/>
</dbReference>
<feature type="signal peptide" evidence="2">
    <location>
        <begin position="1"/>
        <end position="21"/>
    </location>
</feature>
<sequence length="262" mass="28689">MYKLTMLIAVLGFFSSCAKDAAPTTDTTTTGMENTGARQAVAAASVISFSGYTWEVRNESGTSGPGPNYWSGASNSVWVDSDGHLHLKIRKDAATGRWLCAEVTSTQSFGYGTYVWKIEGAVDKLDKNIVLGLFNYKSGDDGHHEVDIEFARWGNSAWHNYNYTVYPATGSGNVSQTYELALNGTYTSYKFTRTATSVSYKGYHGHNLIEANSFFPWTTPAGYNVSTLSLPVHMNLWLFNGNAPSNSQEVEIIIHSFSFTAA</sequence>
<dbReference type="GO" id="GO:0005975">
    <property type="term" value="P:carbohydrate metabolic process"/>
    <property type="evidence" value="ECO:0007669"/>
    <property type="project" value="InterPro"/>
</dbReference>
<evidence type="ECO:0000256" key="2">
    <source>
        <dbReference type="SAM" id="SignalP"/>
    </source>
</evidence>
<dbReference type="SUPFAM" id="SSF49899">
    <property type="entry name" value="Concanavalin A-like lectins/glucanases"/>
    <property type="match status" value="1"/>
</dbReference>
<dbReference type="AlphaFoldDB" id="A0A6B9ZLE7"/>
<proteinExistence type="inferred from homology"/>
<dbReference type="Pfam" id="PF00722">
    <property type="entry name" value="Glyco_hydro_16"/>
    <property type="match status" value="1"/>
</dbReference>
<evidence type="ECO:0000256" key="1">
    <source>
        <dbReference type="ARBA" id="ARBA00006865"/>
    </source>
</evidence>
<comment type="similarity">
    <text evidence="1">Belongs to the glycosyl hydrolase 16 family.</text>
</comment>
<feature type="domain" description="GH16" evidence="3">
    <location>
        <begin position="73"/>
        <end position="183"/>
    </location>
</feature>
<reference evidence="4 5" key="1">
    <citation type="submission" date="2020-01" db="EMBL/GenBank/DDBJ databases">
        <title>Complete genome sequence of Chitinophaga sp. H33E-04 isolated from quinoa roots.</title>
        <authorList>
            <person name="Weon H.-Y."/>
            <person name="Lee S.A."/>
        </authorList>
    </citation>
    <scope>NUCLEOTIDE SEQUENCE [LARGE SCALE GENOMIC DNA]</scope>
    <source>
        <strain evidence="4 5">H33E-04</strain>
    </source>
</reference>
<evidence type="ECO:0000313" key="4">
    <source>
        <dbReference type="EMBL" id="QHS62234.1"/>
    </source>
</evidence>
<evidence type="ECO:0000313" key="5">
    <source>
        <dbReference type="Proteomes" id="UP000476411"/>
    </source>
</evidence>
<dbReference type="InterPro" id="IPR013320">
    <property type="entry name" value="ConA-like_dom_sf"/>
</dbReference>
<gene>
    <name evidence="4" type="ORF">GWR21_22285</name>
</gene>
<keyword evidence="5" id="KW-1185">Reference proteome</keyword>
<name>A0A6B9ZLE7_9BACT</name>
<dbReference type="GO" id="GO:0004553">
    <property type="term" value="F:hydrolase activity, hydrolyzing O-glycosyl compounds"/>
    <property type="evidence" value="ECO:0007669"/>
    <property type="project" value="InterPro"/>
</dbReference>
<dbReference type="PROSITE" id="PS51257">
    <property type="entry name" value="PROKAR_LIPOPROTEIN"/>
    <property type="match status" value="1"/>
</dbReference>
<accession>A0A6B9ZLE7</accession>
<feature type="chain" id="PRO_5025631116" evidence="2">
    <location>
        <begin position="22"/>
        <end position="262"/>
    </location>
</feature>
<organism evidence="4 5">
    <name type="scientific">Chitinophaga agri</name>
    <dbReference type="NCBI Taxonomy" id="2703787"/>
    <lineage>
        <taxon>Bacteria</taxon>
        <taxon>Pseudomonadati</taxon>
        <taxon>Bacteroidota</taxon>
        <taxon>Chitinophagia</taxon>
        <taxon>Chitinophagales</taxon>
        <taxon>Chitinophagaceae</taxon>
        <taxon>Chitinophaga</taxon>
    </lineage>
</organism>
<keyword evidence="4" id="KW-0378">Hydrolase</keyword>
<dbReference type="Proteomes" id="UP000476411">
    <property type="component" value="Chromosome"/>
</dbReference>
<dbReference type="EMBL" id="CP048113">
    <property type="protein sequence ID" value="QHS62234.1"/>
    <property type="molecule type" value="Genomic_DNA"/>
</dbReference>
<dbReference type="RefSeq" id="WP_162333885.1">
    <property type="nucleotide sequence ID" value="NZ_CP048113.1"/>
</dbReference>
<dbReference type="Gene3D" id="2.60.120.200">
    <property type="match status" value="1"/>
</dbReference>
<dbReference type="InterPro" id="IPR000757">
    <property type="entry name" value="Beta-glucanase-like"/>
</dbReference>